<dbReference type="EMBL" id="CP120682">
    <property type="protein sequence ID" value="WKN40316.1"/>
    <property type="molecule type" value="Genomic_DNA"/>
</dbReference>
<gene>
    <name evidence="1" type="ORF">K4G66_05325</name>
</gene>
<sequence length="33" mass="3711">MTSVKPIIEKIRLTNFRFGEEVFSAVLKAAGEE</sequence>
<organism evidence="1">
    <name type="scientific">Roseihalotalea indica</name>
    <dbReference type="NCBI Taxonomy" id="2867963"/>
    <lineage>
        <taxon>Bacteria</taxon>
        <taxon>Pseudomonadati</taxon>
        <taxon>Bacteroidota</taxon>
        <taxon>Cytophagia</taxon>
        <taxon>Cytophagales</taxon>
        <taxon>Catalimonadaceae</taxon>
        <taxon>Roseihalotalea</taxon>
    </lineage>
</organism>
<reference evidence="1" key="1">
    <citation type="journal article" date="2023" name="Comput. Struct. Biotechnol. J.">
        <title>Discovery of a novel marine Bacteroidetes with a rich repertoire of carbohydrate-active enzymes.</title>
        <authorList>
            <person name="Chen B."/>
            <person name="Liu G."/>
            <person name="Chen Q."/>
            <person name="Wang H."/>
            <person name="Liu L."/>
            <person name="Tang K."/>
        </authorList>
    </citation>
    <scope>NUCLEOTIDE SEQUENCE</scope>
    <source>
        <strain evidence="1">TK19036</strain>
    </source>
</reference>
<name>A0AA49JKJ0_9BACT</name>
<evidence type="ECO:0000313" key="1">
    <source>
        <dbReference type="EMBL" id="WKN40316.1"/>
    </source>
</evidence>
<dbReference type="AlphaFoldDB" id="A0AA49JKJ0"/>
<accession>A0AA49JKJ0</accession>
<proteinExistence type="predicted"/>
<protein>
    <submittedName>
        <fullName evidence="1">DUF3368 domain-containing protein</fullName>
    </submittedName>
</protein>
<reference evidence="1" key="2">
    <citation type="journal article" date="2024" name="Antonie Van Leeuwenhoek">
        <title>Roseihalotalea indica gen. nov., sp. nov., a halophilic Bacteroidetes from mesopelagic Southwest Indian Ocean with higher carbohydrate metabolic potential.</title>
        <authorList>
            <person name="Chen B."/>
            <person name="Zhang M."/>
            <person name="Lin D."/>
            <person name="Ye J."/>
            <person name="Tang K."/>
        </authorList>
    </citation>
    <scope>NUCLEOTIDE SEQUENCE</scope>
    <source>
        <strain evidence="1">TK19036</strain>
    </source>
</reference>